<dbReference type="SMART" id="SM00356">
    <property type="entry name" value="ZnF_C3H1"/>
    <property type="match status" value="2"/>
</dbReference>
<keyword evidence="7" id="KW-0862">Zinc</keyword>
<dbReference type="InterPro" id="IPR058917">
    <property type="entry name" value="RESC6_dom"/>
</dbReference>
<protein>
    <recommendedName>
        <fullName evidence="1">catechol O-methyltransferase</fullName>
        <ecNumber evidence="1">2.1.1.6</ecNumber>
    </recommendedName>
</protein>
<keyword evidence="10" id="KW-1185">Reference proteome</keyword>
<dbReference type="PROSITE" id="PS50103">
    <property type="entry name" value="ZF_C3H1"/>
    <property type="match status" value="2"/>
</dbReference>
<dbReference type="InterPro" id="IPR029063">
    <property type="entry name" value="SAM-dependent_MTases_sf"/>
</dbReference>
<keyword evidence="5" id="KW-0128">Catecholamine metabolism</keyword>
<comment type="similarity">
    <text evidence="6">Belongs to the class I-like SAM-binding methyltransferase superfamily. Cation-dependent O-methyltransferase family.</text>
</comment>
<gene>
    <name evidence="9" type="ORF">EVOR1521_LOCUS10773</name>
</gene>
<name>A0AA36IBP5_9DINO</name>
<dbReference type="PANTHER" id="PTHR43836:SF2">
    <property type="entry name" value="CATECHOL O-METHYLTRANSFERASE 1-RELATED"/>
    <property type="match status" value="1"/>
</dbReference>
<dbReference type="Pfam" id="PF13578">
    <property type="entry name" value="Methyltransf_24"/>
    <property type="match status" value="1"/>
</dbReference>
<dbReference type="InterPro" id="IPR002935">
    <property type="entry name" value="SAM_O-MeTrfase"/>
</dbReference>
<dbReference type="Gene3D" id="3.40.50.150">
    <property type="entry name" value="Vaccinia Virus protein VP39"/>
    <property type="match status" value="1"/>
</dbReference>
<dbReference type="PANTHER" id="PTHR43836">
    <property type="entry name" value="CATECHOL O-METHYLTRANSFERASE 1-RELATED"/>
    <property type="match status" value="1"/>
</dbReference>
<keyword evidence="4" id="KW-0949">S-adenosyl-L-methionine</keyword>
<dbReference type="AlphaFoldDB" id="A0AA36IBP5"/>
<keyword evidence="7" id="KW-0479">Metal-binding</keyword>
<accession>A0AA36IBP5</accession>
<evidence type="ECO:0000313" key="10">
    <source>
        <dbReference type="Proteomes" id="UP001178507"/>
    </source>
</evidence>
<evidence type="ECO:0000256" key="2">
    <source>
        <dbReference type="ARBA" id="ARBA00022603"/>
    </source>
</evidence>
<evidence type="ECO:0000259" key="8">
    <source>
        <dbReference type="PROSITE" id="PS50103"/>
    </source>
</evidence>
<dbReference type="Gene3D" id="3.30.1370.210">
    <property type="match status" value="1"/>
</dbReference>
<evidence type="ECO:0000256" key="1">
    <source>
        <dbReference type="ARBA" id="ARBA00012880"/>
    </source>
</evidence>
<feature type="domain" description="C3H1-type" evidence="8">
    <location>
        <begin position="69"/>
        <end position="104"/>
    </location>
</feature>
<dbReference type="PROSITE" id="PS51682">
    <property type="entry name" value="SAM_OMT_I"/>
    <property type="match status" value="1"/>
</dbReference>
<dbReference type="GO" id="GO:0032259">
    <property type="term" value="P:methylation"/>
    <property type="evidence" value="ECO:0007669"/>
    <property type="project" value="UniProtKB-KW"/>
</dbReference>
<proteinExistence type="inferred from homology"/>
<evidence type="ECO:0000256" key="5">
    <source>
        <dbReference type="ARBA" id="ARBA00022939"/>
    </source>
</evidence>
<dbReference type="EC" id="2.1.1.6" evidence="1"/>
<evidence type="ECO:0000313" key="9">
    <source>
        <dbReference type="EMBL" id="CAJ1383740.1"/>
    </source>
</evidence>
<keyword evidence="3" id="KW-0808">Transferase</keyword>
<comment type="caution">
    <text evidence="9">The sequence shown here is derived from an EMBL/GenBank/DDBJ whole genome shotgun (WGS) entry which is preliminary data.</text>
</comment>
<organism evidence="9 10">
    <name type="scientific">Effrenium voratum</name>
    <dbReference type="NCBI Taxonomy" id="2562239"/>
    <lineage>
        <taxon>Eukaryota</taxon>
        <taxon>Sar</taxon>
        <taxon>Alveolata</taxon>
        <taxon>Dinophyceae</taxon>
        <taxon>Suessiales</taxon>
        <taxon>Symbiodiniaceae</taxon>
        <taxon>Effrenium</taxon>
    </lineage>
</organism>
<dbReference type="InterPro" id="IPR000571">
    <property type="entry name" value="Znf_CCCH"/>
</dbReference>
<evidence type="ECO:0000256" key="7">
    <source>
        <dbReference type="PROSITE-ProRule" id="PRU00723"/>
    </source>
</evidence>
<evidence type="ECO:0000256" key="6">
    <source>
        <dbReference type="ARBA" id="ARBA00023453"/>
    </source>
</evidence>
<dbReference type="SUPFAM" id="SSF53335">
    <property type="entry name" value="S-adenosyl-L-methionine-dependent methyltransferases"/>
    <property type="match status" value="1"/>
</dbReference>
<keyword evidence="2" id="KW-0489">Methyltransferase</keyword>
<dbReference type="GO" id="GO:0016206">
    <property type="term" value="F:catechol O-methyltransferase activity"/>
    <property type="evidence" value="ECO:0007669"/>
    <property type="project" value="UniProtKB-EC"/>
</dbReference>
<dbReference type="GO" id="GO:0006584">
    <property type="term" value="P:catecholamine metabolic process"/>
    <property type="evidence" value="ECO:0007669"/>
    <property type="project" value="UniProtKB-KW"/>
</dbReference>
<reference evidence="9" key="1">
    <citation type="submission" date="2023-08" db="EMBL/GenBank/DDBJ databases">
        <authorList>
            <person name="Chen Y."/>
            <person name="Shah S."/>
            <person name="Dougan E. K."/>
            <person name="Thang M."/>
            <person name="Chan C."/>
        </authorList>
    </citation>
    <scope>NUCLEOTIDE SEQUENCE</scope>
</reference>
<evidence type="ECO:0000256" key="4">
    <source>
        <dbReference type="ARBA" id="ARBA00022691"/>
    </source>
</evidence>
<dbReference type="Proteomes" id="UP001178507">
    <property type="component" value="Unassembled WGS sequence"/>
</dbReference>
<feature type="zinc finger region" description="C3H1-type" evidence="7">
    <location>
        <begin position="69"/>
        <end position="104"/>
    </location>
</feature>
<dbReference type="Pfam" id="PF26188">
    <property type="entry name" value="RESC6"/>
    <property type="match status" value="1"/>
</dbReference>
<feature type="domain" description="C3H1-type" evidence="8">
    <location>
        <begin position="112"/>
        <end position="139"/>
    </location>
</feature>
<feature type="zinc finger region" description="C3H1-type" evidence="7">
    <location>
        <begin position="112"/>
        <end position="139"/>
    </location>
</feature>
<evidence type="ECO:0000256" key="3">
    <source>
        <dbReference type="ARBA" id="ARBA00022679"/>
    </source>
</evidence>
<dbReference type="GO" id="GO:0008270">
    <property type="term" value="F:zinc ion binding"/>
    <property type="evidence" value="ECO:0007669"/>
    <property type="project" value="UniProtKB-KW"/>
</dbReference>
<sequence>MGDGSFAHPGGALSVWGHLVCEEEAAQPEALTATASDPFCRCPVGAQHDWQACMYAHTYQDVRRPPSLGYGHQLCPYWNKKETSLAYSQRCPLGPRCPFAHGAKEQLYHPNYFRTLVCRDLQRRRCPRGVLCAFFHRQADCRKVKHDPVNYTIPLPEKAIPTEWLVHFLSPPKFQEAGSYNHCKACCAAGSMQRSAYASFGCNGQPRERTGLRSGSSWYSPEELSSFDPSAKVAVANGGSGSSSSFYGKGLAAFRHERPEREREFREPRERRDLQEELSAGKNVFVMPKRPPRRNECYALDKDLAAAGVGCLDVAMRHAEAMDAPNWANLFYALAHCKKRGNLGALASCLRTDPRWSKSCQLLGAQLADLTARDAANVVWSLATLEARQEPLLLEAADALCGKLAVCDPVSISKATWALTGVSNRDRRLDLFAKLAVPVILRADSFPLGSLTMIAYSFAKADFRDGDAYEALSSALTSRMDSELRPIDVCNVIWSFCTVGYRDDVLFEKLCEMYLTKEVVRNFNPQDLTNTAWGFCKVAFVHKPAMEALARACHAQRFAFDPIHFSNLLYAFATLRMQGPAGVLEDMCEAAAERIQRFDGGNLAIAAWAVATLQLQSGRLLDLALARACSPEVCSSLGSRALSMVALACFRTQRLERLDDLLRATRAAGLGFGASGYSAAVMAAEQGADADRELRTLQAMAEEAKDGRMRAAVANSLAVRLWQRGFARQAFAVLQELRASSHWTVVSSLLAARLGEECGLLQEASELLASNDEFAEWQAPVTSGIHPMAATRQNEGAHAYTREFMTLHAVLCGAPPGDPDACMAAVERFAESRSLWLKITAWEKGIVVQEVARLQRPRLAVEIGAYVGYSAMNLARTVRQFGGRVASLEVDPLHVTLVRNMLEYAGLSEVVDVWTGYSFDSIPHLLQKYGPKSVDMVFMDQKGTRFHSDLALMEELDLLSDHAVVLADNVLKPGAPQYIWHLAKGAYHNCTAVSVREFLLQSEDWMVMAFRDVGKAPAPTPPPDLQRLAFESDNFRKRSMFDGVAPSKSDWWKFSQSFVSGLEQCGCKPAIVGLHGRDNPKITPEDIARIFRNAGRLNADFHVPAT</sequence>
<keyword evidence="7" id="KW-0863">Zinc-finger</keyword>
<dbReference type="EMBL" id="CAUJNA010001046">
    <property type="protein sequence ID" value="CAJ1383740.1"/>
    <property type="molecule type" value="Genomic_DNA"/>
</dbReference>